<proteinExistence type="predicted"/>
<gene>
    <name evidence="2" type="ORF">KSW38_16515</name>
</gene>
<keyword evidence="1" id="KW-0732">Signal</keyword>
<sequence>MRKIAKFLAASAVVIPVSIGVGAGPANAGADQTCANGKVCLFQSSVWNGTKYSNNYAATYVGDAANDPTSNIVGYTTNPACRYVMFYEHLNFGGNSFYMKEGQAISYLADIAYPGGGNWDNRISSHDEAY</sequence>
<protein>
    <recommendedName>
        <fullName evidence="4">Peptidase inhibitor family I36</fullName>
    </recommendedName>
</protein>
<evidence type="ECO:0008006" key="4">
    <source>
        <dbReference type="Google" id="ProtNLM"/>
    </source>
</evidence>
<dbReference type="RefSeq" id="WP_216926018.1">
    <property type="nucleotide sequence ID" value="NZ_JAHOPC010000011.1"/>
</dbReference>
<name>A0ABS6IBV6_9MICC</name>
<feature type="signal peptide" evidence="1">
    <location>
        <begin position="1"/>
        <end position="23"/>
    </location>
</feature>
<evidence type="ECO:0000313" key="3">
    <source>
        <dbReference type="Proteomes" id="UP000824166"/>
    </source>
</evidence>
<reference evidence="2 3" key="1">
    <citation type="submission" date="2021-06" db="EMBL/GenBank/DDBJ databases">
        <authorList>
            <person name="Jeong J.W."/>
        </authorList>
    </citation>
    <scope>NUCLEOTIDE SEQUENCE [LARGE SCALE GENOMIC DNA]</scope>
    <source>
        <strain evidence="2 3">MMS21-TAE1-1</strain>
    </source>
</reference>
<organism evidence="2 3">
    <name type="scientific">Paenarthrobacter aromaticivorans</name>
    <dbReference type="NCBI Taxonomy" id="2849150"/>
    <lineage>
        <taxon>Bacteria</taxon>
        <taxon>Bacillati</taxon>
        <taxon>Actinomycetota</taxon>
        <taxon>Actinomycetes</taxon>
        <taxon>Micrococcales</taxon>
        <taxon>Micrococcaceae</taxon>
        <taxon>Paenarthrobacter</taxon>
    </lineage>
</organism>
<comment type="caution">
    <text evidence="2">The sequence shown here is derived from an EMBL/GenBank/DDBJ whole genome shotgun (WGS) entry which is preliminary data.</text>
</comment>
<accession>A0ABS6IBV6</accession>
<feature type="chain" id="PRO_5047448520" description="Peptidase inhibitor family I36" evidence="1">
    <location>
        <begin position="24"/>
        <end position="130"/>
    </location>
</feature>
<evidence type="ECO:0000256" key="1">
    <source>
        <dbReference type="SAM" id="SignalP"/>
    </source>
</evidence>
<dbReference type="EMBL" id="JAHOPC010000011">
    <property type="protein sequence ID" value="MBU8867892.1"/>
    <property type="molecule type" value="Genomic_DNA"/>
</dbReference>
<dbReference type="Proteomes" id="UP000824166">
    <property type="component" value="Unassembled WGS sequence"/>
</dbReference>
<evidence type="ECO:0000313" key="2">
    <source>
        <dbReference type="EMBL" id="MBU8867892.1"/>
    </source>
</evidence>
<keyword evidence="3" id="KW-1185">Reference proteome</keyword>